<evidence type="ECO:0000313" key="1">
    <source>
        <dbReference type="EMBL" id="MBM0107475.1"/>
    </source>
</evidence>
<dbReference type="Proteomes" id="UP000661077">
    <property type="component" value="Unassembled WGS sequence"/>
</dbReference>
<dbReference type="RefSeq" id="WP_203169585.1">
    <property type="nucleotide sequence ID" value="NZ_JAEVLS010000005.1"/>
</dbReference>
<accession>A0ABS1X2L9</accession>
<dbReference type="Pfam" id="PF08282">
    <property type="entry name" value="Hydrolase_3"/>
    <property type="match status" value="2"/>
</dbReference>
<keyword evidence="1" id="KW-0378">Hydrolase</keyword>
<proteinExistence type="predicted"/>
<dbReference type="Gene3D" id="3.90.1070.10">
    <property type="match status" value="1"/>
</dbReference>
<keyword evidence="2" id="KW-1185">Reference proteome</keyword>
<comment type="caution">
    <text evidence="1">The sequence shown here is derived from an EMBL/GenBank/DDBJ whole genome shotgun (WGS) entry which is preliminary data.</text>
</comment>
<dbReference type="InterPro" id="IPR006379">
    <property type="entry name" value="HAD-SF_hydro_IIB"/>
</dbReference>
<sequence>MRYLALCTDYDGTIARHGVVDEPTIDALARLRESGRRLIMVTGRELPELRTVFPRLDLFNLVVAENGALLYNPQTKEETPLCEPPLPAFVEALKARNVARLSVGRTIVATWEPHEQDALEVIRDLGLELQVIFNKGAVMILPSGVNKATGLKAALTQLNLSAHNAVGVGDAENDHAFLGICECAVAVANALPSLQGKADFVTQATHGAGVTQLIEEMLEDDLASRESSLRRHRILLGHTSAGEPVHFSPYGANALITGGKAKVATGIVQRLCQHQYTFCLIDPEGEHDSVESAVVLGSAEHPPDIDECEQLLCKPDQNAAIDLSAVALNERPEFLLTLFARLRDLRAQTGRPHALIVDEAHRALPSNWQSEGVRDQLNSVLLVSTAPNQLPKPLLRAVDAVLKYAEDEPSKDRQVAAS</sequence>
<dbReference type="GO" id="GO:0016787">
    <property type="term" value="F:hydrolase activity"/>
    <property type="evidence" value="ECO:0007669"/>
    <property type="project" value="UniProtKB-KW"/>
</dbReference>
<dbReference type="Gene3D" id="3.40.50.300">
    <property type="entry name" value="P-loop containing nucleotide triphosphate hydrolases"/>
    <property type="match status" value="1"/>
</dbReference>
<dbReference type="InterPro" id="IPR036412">
    <property type="entry name" value="HAD-like_sf"/>
</dbReference>
<gene>
    <name evidence="1" type="ORF">JM946_22265</name>
</gene>
<dbReference type="InterPro" id="IPR023214">
    <property type="entry name" value="HAD_sf"/>
</dbReference>
<dbReference type="SUPFAM" id="SSF56784">
    <property type="entry name" value="HAD-like"/>
    <property type="match status" value="1"/>
</dbReference>
<dbReference type="EMBL" id="JAEVLS010000005">
    <property type="protein sequence ID" value="MBM0107475.1"/>
    <property type="molecule type" value="Genomic_DNA"/>
</dbReference>
<protein>
    <submittedName>
        <fullName evidence="1">HAD-IIB family hydrolase</fullName>
    </submittedName>
</protein>
<dbReference type="NCBIfam" id="TIGR01484">
    <property type="entry name" value="HAD-SF-IIB"/>
    <property type="match status" value="1"/>
</dbReference>
<name>A0ABS1X2L9_9GAMM</name>
<dbReference type="InterPro" id="IPR027417">
    <property type="entry name" value="P-loop_NTPase"/>
</dbReference>
<organism evidence="1 2">
    <name type="scientific">Steroidobacter gossypii</name>
    <dbReference type="NCBI Taxonomy" id="2805490"/>
    <lineage>
        <taxon>Bacteria</taxon>
        <taxon>Pseudomonadati</taxon>
        <taxon>Pseudomonadota</taxon>
        <taxon>Gammaproteobacteria</taxon>
        <taxon>Steroidobacterales</taxon>
        <taxon>Steroidobacteraceae</taxon>
        <taxon>Steroidobacter</taxon>
    </lineage>
</organism>
<dbReference type="Gene3D" id="3.40.50.1000">
    <property type="entry name" value="HAD superfamily/HAD-like"/>
    <property type="match status" value="1"/>
</dbReference>
<dbReference type="PANTHER" id="PTHR10000:SF8">
    <property type="entry name" value="HAD SUPERFAMILY HYDROLASE-LIKE, TYPE 3"/>
    <property type="match status" value="1"/>
</dbReference>
<evidence type="ECO:0000313" key="2">
    <source>
        <dbReference type="Proteomes" id="UP000661077"/>
    </source>
</evidence>
<dbReference type="PANTHER" id="PTHR10000">
    <property type="entry name" value="PHOSPHOSERINE PHOSPHATASE"/>
    <property type="match status" value="1"/>
</dbReference>
<reference evidence="1 2" key="1">
    <citation type="journal article" date="2021" name="Int. J. Syst. Evol. Microbiol.">
        <title>Steroidobacter gossypii sp. nov., isolated from soil of cotton cropping field.</title>
        <authorList>
            <person name="Huang R."/>
            <person name="Yang S."/>
            <person name="Zhen C."/>
            <person name="Liu W."/>
        </authorList>
    </citation>
    <scope>NUCLEOTIDE SEQUENCE [LARGE SCALE GENOMIC DNA]</scope>
    <source>
        <strain evidence="1 2">S1-65</strain>
    </source>
</reference>